<keyword evidence="3 8" id="KW-0812">Transmembrane</keyword>
<dbReference type="GO" id="GO:0005524">
    <property type="term" value="F:ATP binding"/>
    <property type="evidence" value="ECO:0007669"/>
    <property type="project" value="UniProtKB-KW"/>
</dbReference>
<accession>A0A2R9SRN2</accession>
<organism evidence="11 12">
    <name type="scientific">Paenibacillus vortex V453</name>
    <dbReference type="NCBI Taxonomy" id="715225"/>
    <lineage>
        <taxon>Bacteria</taxon>
        <taxon>Bacillati</taxon>
        <taxon>Bacillota</taxon>
        <taxon>Bacilli</taxon>
        <taxon>Bacillales</taxon>
        <taxon>Paenibacillaceae</taxon>
        <taxon>Paenibacillus</taxon>
    </lineage>
</organism>
<dbReference type="CDD" id="cd03254">
    <property type="entry name" value="ABCC_Glucan_exporter_like"/>
    <property type="match status" value="1"/>
</dbReference>
<evidence type="ECO:0000256" key="5">
    <source>
        <dbReference type="ARBA" id="ARBA00022840"/>
    </source>
</evidence>
<dbReference type="Pfam" id="PF00005">
    <property type="entry name" value="ABC_tran"/>
    <property type="match status" value="1"/>
</dbReference>
<dbReference type="SUPFAM" id="SSF90123">
    <property type="entry name" value="ABC transporter transmembrane region"/>
    <property type="match status" value="1"/>
</dbReference>
<dbReference type="InterPro" id="IPR003439">
    <property type="entry name" value="ABC_transporter-like_ATP-bd"/>
</dbReference>
<dbReference type="PANTHER" id="PTHR24221">
    <property type="entry name" value="ATP-BINDING CASSETTE SUB-FAMILY B"/>
    <property type="match status" value="1"/>
</dbReference>
<dbReference type="PANTHER" id="PTHR24221:SF430">
    <property type="entry name" value="MULTIDRUG RESISTANCE ABC TRANSPORTER ATP-BINDING_PERMEASE PROTEIN YHEH-RELATED"/>
    <property type="match status" value="1"/>
</dbReference>
<dbReference type="GO" id="GO:0140359">
    <property type="term" value="F:ABC-type transporter activity"/>
    <property type="evidence" value="ECO:0007669"/>
    <property type="project" value="InterPro"/>
</dbReference>
<dbReference type="FunFam" id="3.40.50.300:FF:000287">
    <property type="entry name" value="Multidrug ABC transporter ATP-binding protein"/>
    <property type="match status" value="1"/>
</dbReference>
<evidence type="ECO:0000259" key="10">
    <source>
        <dbReference type="PROSITE" id="PS50929"/>
    </source>
</evidence>
<keyword evidence="5" id="KW-0067">ATP-binding</keyword>
<gene>
    <name evidence="11" type="ORF">PVOR_22169</name>
</gene>
<dbReference type="InterPro" id="IPR036640">
    <property type="entry name" value="ABC1_TM_sf"/>
</dbReference>
<dbReference type="KEGG" id="pvo:PVOR_22169"/>
<dbReference type="Gene3D" id="1.20.1560.10">
    <property type="entry name" value="ABC transporter type 1, transmembrane domain"/>
    <property type="match status" value="1"/>
</dbReference>
<dbReference type="Gene3D" id="3.40.50.300">
    <property type="entry name" value="P-loop containing nucleotide triphosphate hydrolases"/>
    <property type="match status" value="1"/>
</dbReference>
<keyword evidence="2" id="KW-0813">Transport</keyword>
<evidence type="ECO:0000313" key="12">
    <source>
        <dbReference type="Proteomes" id="UP000003094"/>
    </source>
</evidence>
<keyword evidence="4" id="KW-0547">Nucleotide-binding</keyword>
<evidence type="ECO:0000256" key="8">
    <source>
        <dbReference type="SAM" id="Phobius"/>
    </source>
</evidence>
<evidence type="ECO:0000256" key="3">
    <source>
        <dbReference type="ARBA" id="ARBA00022692"/>
    </source>
</evidence>
<evidence type="ECO:0000256" key="1">
    <source>
        <dbReference type="ARBA" id="ARBA00004651"/>
    </source>
</evidence>
<feature type="transmembrane region" description="Helical" evidence="8">
    <location>
        <begin position="263"/>
        <end position="281"/>
    </location>
</feature>
<dbReference type="InterPro" id="IPR011527">
    <property type="entry name" value="ABC1_TM_dom"/>
</dbReference>
<dbReference type="PROSITE" id="PS50929">
    <property type="entry name" value="ABC_TM1F"/>
    <property type="match status" value="1"/>
</dbReference>
<dbReference type="GO" id="GO:0016887">
    <property type="term" value="F:ATP hydrolysis activity"/>
    <property type="evidence" value="ECO:0007669"/>
    <property type="project" value="InterPro"/>
</dbReference>
<dbReference type="InterPro" id="IPR027417">
    <property type="entry name" value="P-loop_NTPase"/>
</dbReference>
<dbReference type="InterPro" id="IPR017871">
    <property type="entry name" value="ABC_transporter-like_CS"/>
</dbReference>
<comment type="subcellular location">
    <subcellularLocation>
        <location evidence="1">Cell membrane</location>
        <topology evidence="1">Multi-pass membrane protein</topology>
    </subcellularLocation>
</comment>
<feature type="transmembrane region" description="Helical" evidence="8">
    <location>
        <begin position="234"/>
        <end position="256"/>
    </location>
</feature>
<evidence type="ECO:0000313" key="11">
    <source>
        <dbReference type="EMBL" id="EFU40024.1"/>
    </source>
</evidence>
<dbReference type="SMART" id="SM00382">
    <property type="entry name" value="AAA"/>
    <property type="match status" value="1"/>
</dbReference>
<feature type="domain" description="ABC transporter" evidence="9">
    <location>
        <begin position="440"/>
        <end position="673"/>
    </location>
</feature>
<reference evidence="11 12" key="1">
    <citation type="journal article" date="2010" name="BMC Genomics">
        <title>Genome sequence of the pattern forming Paenibacillus vortex bacterium reveals potential for thriving in complex environments.</title>
        <authorList>
            <person name="Sirota-Madi A."/>
            <person name="Olender T."/>
            <person name="Helman Y."/>
            <person name="Ingham C."/>
            <person name="Brainis I."/>
            <person name="Roth D."/>
            <person name="Hagi E."/>
            <person name="Brodsky L."/>
            <person name="Leshkowitz D."/>
            <person name="Galatenko V."/>
            <person name="Nikolaev V."/>
            <person name="Mugasimangalam R.C."/>
            <person name="Bransburg-Zabary S."/>
            <person name="Gutnick D.L."/>
            <person name="Lancet D."/>
            <person name="Ben-Jacob E."/>
        </authorList>
    </citation>
    <scope>NUCLEOTIDE SEQUENCE [LARGE SCALE GENOMIC DNA]</scope>
    <source>
        <strain evidence="11 12">V453</strain>
    </source>
</reference>
<dbReference type="EMBL" id="ADHJ01000037">
    <property type="protein sequence ID" value="EFU40024.1"/>
    <property type="molecule type" value="Genomic_DNA"/>
</dbReference>
<dbReference type="InterPro" id="IPR003593">
    <property type="entry name" value="AAA+_ATPase"/>
</dbReference>
<evidence type="ECO:0000256" key="7">
    <source>
        <dbReference type="ARBA" id="ARBA00023136"/>
    </source>
</evidence>
<feature type="transmembrane region" description="Helical" evidence="8">
    <location>
        <begin position="363"/>
        <end position="387"/>
    </location>
</feature>
<dbReference type="PROSITE" id="PS00211">
    <property type="entry name" value="ABC_TRANSPORTER_1"/>
    <property type="match status" value="1"/>
</dbReference>
<keyword evidence="12" id="KW-1185">Reference proteome</keyword>
<dbReference type="GO" id="GO:0034040">
    <property type="term" value="F:ATPase-coupled lipid transmembrane transporter activity"/>
    <property type="evidence" value="ECO:0007669"/>
    <property type="project" value="TreeGrafter"/>
</dbReference>
<dbReference type="AlphaFoldDB" id="A0A2R9SRN2"/>
<comment type="caution">
    <text evidence="11">The sequence shown here is derived from an EMBL/GenBank/DDBJ whole genome shotgun (WGS) entry which is preliminary data.</text>
</comment>
<feature type="domain" description="ABC transmembrane type-1" evidence="10">
    <location>
        <begin position="30"/>
        <end position="409"/>
    </location>
</feature>
<dbReference type="GO" id="GO:0005886">
    <property type="term" value="C:plasma membrane"/>
    <property type="evidence" value="ECO:0007669"/>
    <property type="project" value="UniProtKB-SubCell"/>
</dbReference>
<proteinExistence type="predicted"/>
<evidence type="ECO:0000259" key="9">
    <source>
        <dbReference type="PROSITE" id="PS50893"/>
    </source>
</evidence>
<evidence type="ECO:0000256" key="6">
    <source>
        <dbReference type="ARBA" id="ARBA00022989"/>
    </source>
</evidence>
<evidence type="ECO:0000256" key="4">
    <source>
        <dbReference type="ARBA" id="ARBA00022741"/>
    </source>
</evidence>
<name>A0A2R9SRN2_9BACL</name>
<dbReference type="RefSeq" id="WP_006211227.1">
    <property type="nucleotide sequence ID" value="NZ_ADHJ01000037.1"/>
</dbReference>
<dbReference type="SUPFAM" id="SSF52540">
    <property type="entry name" value="P-loop containing nucleoside triphosphate hydrolases"/>
    <property type="match status" value="1"/>
</dbReference>
<sequence length="701" mass="77978">MTPTDTTISNESGIAKRLFRYALTAKGTFITALILLAIGVAAELAGPFIAKTMIDEHILGIERPYYETTQAEGAAAYNGTYYKREDRFQLGETRGQEVRLVQSGRSFYFINEPVARVEGKRSFQDGVLTISYASEKQQYPAVPLSKEQLFEFYKPELPSIYKLVGLFLICLLISMITVFGRTYWLQSAANRVIQKLRTDVYAHIQRLPVNFFDNLPAGKVVSRITNDTEAVKDLFVAVLSNFSSGAVYITGVYIALFLLDVRLGLISLFVIPMLIVWTILYRKFATKYNTVIRSRLSEINAIINESIQGMAIIRVFRRQKATQEEFEALNADYMAHQNKMLNLNSFTTHNLVNVLRNISFVVVLWYFGSASLNGAGIVSIGVLYAFVDLLGRMFQPITGMVNQLAALDTSIVSAKRVFELMDETGEKVTDGGMPRYMGNVEFQDVSFAYKKDYVLKNISFEAKQGQTVALVGHTGSGKSSIINLLFRFYDPQKGTITIDGQPVTDIPKQWLRKHMGIVLQDPYLFTGTIASNVSLGDPSITREQVEQALRDVGADRLLAHLPQGFDEPVLEKGSTLSAGQRQLISFARALAFNPAILILDEATANIDTETEALIQDALEVLKRGRTTFIIAHRLSTIRSADQILVLHRGEIVEQGSHDELMELGGRYFKMYQLQQGSTASLPEGKETVGAAAHSKLAGGHV</sequence>
<dbReference type="Proteomes" id="UP000003094">
    <property type="component" value="Unassembled WGS sequence"/>
</dbReference>
<feature type="transmembrane region" description="Helical" evidence="8">
    <location>
        <begin position="29"/>
        <end position="50"/>
    </location>
</feature>
<dbReference type="PROSITE" id="PS50893">
    <property type="entry name" value="ABC_TRANSPORTER_2"/>
    <property type="match status" value="1"/>
</dbReference>
<dbReference type="InterPro" id="IPR039421">
    <property type="entry name" value="Type_1_exporter"/>
</dbReference>
<protein>
    <submittedName>
        <fullName evidence="11">ABC transporter related protein</fullName>
    </submittedName>
</protein>
<feature type="transmembrane region" description="Helical" evidence="8">
    <location>
        <begin position="163"/>
        <end position="184"/>
    </location>
</feature>
<keyword evidence="6 8" id="KW-1133">Transmembrane helix</keyword>
<dbReference type="CDD" id="cd18544">
    <property type="entry name" value="ABC_6TM_TmrA_like"/>
    <property type="match status" value="1"/>
</dbReference>
<evidence type="ECO:0000256" key="2">
    <source>
        <dbReference type="ARBA" id="ARBA00022448"/>
    </source>
</evidence>
<dbReference type="Pfam" id="PF00664">
    <property type="entry name" value="ABC_membrane"/>
    <property type="match status" value="1"/>
</dbReference>
<keyword evidence="7 8" id="KW-0472">Membrane</keyword>